<dbReference type="Gene3D" id="2.170.270.10">
    <property type="entry name" value="SET domain"/>
    <property type="match status" value="1"/>
</dbReference>
<dbReference type="Proteomes" id="UP001152607">
    <property type="component" value="Unassembled WGS sequence"/>
</dbReference>
<evidence type="ECO:0000256" key="1">
    <source>
        <dbReference type="ARBA" id="ARBA00004123"/>
    </source>
</evidence>
<evidence type="ECO:0000259" key="8">
    <source>
        <dbReference type="PROSITE" id="PS50280"/>
    </source>
</evidence>
<reference evidence="9" key="1">
    <citation type="submission" date="2023-01" db="EMBL/GenBank/DDBJ databases">
        <authorList>
            <person name="Van Ghelder C."/>
            <person name="Rancurel C."/>
        </authorList>
    </citation>
    <scope>NUCLEOTIDE SEQUENCE</scope>
    <source>
        <strain evidence="9">CNCM I-4278</strain>
    </source>
</reference>
<evidence type="ECO:0000256" key="3">
    <source>
        <dbReference type="ARBA" id="ARBA00022454"/>
    </source>
</evidence>
<proteinExistence type="predicted"/>
<dbReference type="EMBL" id="CAOQHR010000002">
    <property type="protein sequence ID" value="CAI6309380.1"/>
    <property type="molecule type" value="Genomic_DNA"/>
</dbReference>
<evidence type="ECO:0000256" key="5">
    <source>
        <dbReference type="ARBA" id="ARBA00022679"/>
    </source>
</evidence>
<organism evidence="9 10">
    <name type="scientific">Periconia digitata</name>
    <dbReference type="NCBI Taxonomy" id="1303443"/>
    <lineage>
        <taxon>Eukaryota</taxon>
        <taxon>Fungi</taxon>
        <taxon>Dikarya</taxon>
        <taxon>Ascomycota</taxon>
        <taxon>Pezizomycotina</taxon>
        <taxon>Dothideomycetes</taxon>
        <taxon>Pleosporomycetidae</taxon>
        <taxon>Pleosporales</taxon>
        <taxon>Massarineae</taxon>
        <taxon>Periconiaceae</taxon>
        <taxon>Periconia</taxon>
    </lineage>
</organism>
<evidence type="ECO:0000256" key="6">
    <source>
        <dbReference type="ARBA" id="ARBA00022691"/>
    </source>
</evidence>
<dbReference type="GO" id="GO:0005634">
    <property type="term" value="C:nucleus"/>
    <property type="evidence" value="ECO:0007669"/>
    <property type="project" value="UniProtKB-SubCell"/>
</dbReference>
<dbReference type="AlphaFoldDB" id="A0A9W4U819"/>
<dbReference type="InterPro" id="IPR046341">
    <property type="entry name" value="SET_dom_sf"/>
</dbReference>
<keyword evidence="5" id="KW-0808">Transferase</keyword>
<evidence type="ECO:0000256" key="4">
    <source>
        <dbReference type="ARBA" id="ARBA00022603"/>
    </source>
</evidence>
<dbReference type="PROSITE" id="PS50280">
    <property type="entry name" value="SET"/>
    <property type="match status" value="1"/>
</dbReference>
<protein>
    <recommendedName>
        <fullName evidence="8">SET domain-containing protein</fullName>
    </recommendedName>
</protein>
<dbReference type="PANTHER" id="PTHR22884">
    <property type="entry name" value="SET DOMAIN PROTEINS"/>
    <property type="match status" value="1"/>
</dbReference>
<dbReference type="GO" id="GO:0032259">
    <property type="term" value="P:methylation"/>
    <property type="evidence" value="ECO:0007669"/>
    <property type="project" value="UniProtKB-KW"/>
</dbReference>
<evidence type="ECO:0000256" key="7">
    <source>
        <dbReference type="ARBA" id="ARBA00023242"/>
    </source>
</evidence>
<keyword evidence="3" id="KW-0158">Chromosome</keyword>
<feature type="domain" description="SET" evidence="8">
    <location>
        <begin position="145"/>
        <end position="268"/>
    </location>
</feature>
<evidence type="ECO:0000313" key="10">
    <source>
        <dbReference type="Proteomes" id="UP001152607"/>
    </source>
</evidence>
<keyword evidence="6" id="KW-0949">S-adenosyl-L-methionine</keyword>
<comment type="caution">
    <text evidence="9">The sequence shown here is derived from an EMBL/GenBank/DDBJ whole genome shotgun (WGS) entry which is preliminary data.</text>
</comment>
<keyword evidence="7" id="KW-0539">Nucleus</keyword>
<evidence type="ECO:0000256" key="2">
    <source>
        <dbReference type="ARBA" id="ARBA00004286"/>
    </source>
</evidence>
<dbReference type="Pfam" id="PF00856">
    <property type="entry name" value="SET"/>
    <property type="match status" value="1"/>
</dbReference>
<name>A0A9W4U819_9PLEO</name>
<dbReference type="InterPro" id="IPR001214">
    <property type="entry name" value="SET_dom"/>
</dbReference>
<accession>A0A9W4U819</accession>
<evidence type="ECO:0000313" key="9">
    <source>
        <dbReference type="EMBL" id="CAI6309380.1"/>
    </source>
</evidence>
<sequence length="290" mass="32977">MAENIEQIRLLRQIEEWKTSLHHTASTPLSRQNRERLSAWLRRLYTPNGSPLYFYAQDDESGFPLFPRVRVSAAIDGRTFHPQVISDHVVDQSRGFQNKNLTQLLKDPSARIDCLVCEQRDLSNKTFFECEYETWVEKTQKIWFERLAIRESPGKGYCLFARESIAAWTSIGEYRGELVKSSWKATASESAYWANIHCEAPRKNNRGGQTLCRIDGSKKGSLMRFASHSCSPNAQLAKGRVGSDRYAVELVSMANAIQSGEEITIDYGTDWFADGEYCLCGSPDCRKPAI</sequence>
<dbReference type="GO" id="GO:0008168">
    <property type="term" value="F:methyltransferase activity"/>
    <property type="evidence" value="ECO:0007669"/>
    <property type="project" value="UniProtKB-KW"/>
</dbReference>
<gene>
    <name evidence="9" type="ORF">PDIGIT_LOCUS3153</name>
</gene>
<dbReference type="SUPFAM" id="SSF82199">
    <property type="entry name" value="SET domain"/>
    <property type="match status" value="1"/>
</dbReference>
<dbReference type="OrthoDB" id="308383at2759"/>
<dbReference type="SMART" id="SM00317">
    <property type="entry name" value="SET"/>
    <property type="match status" value="1"/>
</dbReference>
<keyword evidence="10" id="KW-1185">Reference proteome</keyword>
<dbReference type="InterPro" id="IPR050777">
    <property type="entry name" value="SET2_Histone-Lys_MeTrsfase"/>
</dbReference>
<comment type="subcellular location">
    <subcellularLocation>
        <location evidence="2">Chromosome</location>
    </subcellularLocation>
    <subcellularLocation>
        <location evidence="1">Nucleus</location>
    </subcellularLocation>
</comment>
<keyword evidence="4" id="KW-0489">Methyltransferase</keyword>
<dbReference type="GO" id="GO:0005694">
    <property type="term" value="C:chromosome"/>
    <property type="evidence" value="ECO:0007669"/>
    <property type="project" value="UniProtKB-SubCell"/>
</dbReference>